<accession>A0A369AQA6</accession>
<sequence>MNVPDIDRRTKRDIIEKISELARSYLPEWRFTEENPDIGSVIAMIFADMFEGTVKRYNNVLYKHHIAFLNNLDIAIKPSVPAKGVVCFEQSADFITGVYVPSKTKLIAGTGGAGGSVIFETQRSVFVTPAKISGIIYHSPANDSIAVAYGGNEDITAKRISLFDINCGENIQKHFFAFCHRFVLNVNGSCGIRLAFQHSEGGIGNKLMECISDSRRMRWLYYCSGEWKPFDYAGIEEDFIVLKGDNVSIAEEEYEGYRSCWIGCEAVGMKDMEPLGIKSLRIKTLKEDISPEVIYADDTEQAIEKFQPFGEELSLYRECYIACREAFSKANAKVTLCFTLSYTELEKEFILPVPPVEWKLIMKKPEEAYYIEKLPVVCDRVIWEYWNGLGWARLDLDGGAETVFNNSRSGEIKLSFRCPESIRAIPVNAYDTHWIRMRLVSSKNIFQTNCRHYAPVISGLRIEYCYEGSGLLPERALAWNNTVNQDITQSLASGSGAVLFRGGQGKNVLYIGFDRYPEGSPISIYFNIDGKSASDGKSSGETGGVPVLEWEYYSSAGKWKEFKLSDTTGGFSDPGIVTLIIPEDFADTEIFGRKCFWLRITDADNENVSSRRVPSVQGIYINSVEVLNEETMEEEIFFVEEKKPGFSIRLSRKNIISLKVMVNEQGASLSPSSDEYLDAVRRHDIEIKKDSQGNVSGVWRAWDEVDSFIGSRPGDRHYIVDRITGEILFGDGKKGMIPQKRYDEAIRVLYSSGGGKSGNLSPGSIDRMADAMRFIGRVYNPASTHGGSNCEDVDAAVRRGANILKHGGRAVTEEDFEALAMEASRSIARVKCVSNINREGVFSPGQVTVAVLMEEFDNCHSAFLAQKESIESFLRDKASCTLCNGRIRVVKPVFLKVSAKLWFKVKTAENIYEIQRRVKEKIMGFIDPVKGNFNNCGWNIGELPNRAQIFSYVKSMDIEGSIERLILTVSDAEDAAGVETHMADLAYNPFYMGINGQHEVTVIYG</sequence>
<organism evidence="1 2">
    <name type="scientific">Anaerobacterium chartisolvens</name>
    <dbReference type="NCBI Taxonomy" id="1297424"/>
    <lineage>
        <taxon>Bacteria</taxon>
        <taxon>Bacillati</taxon>
        <taxon>Bacillota</taxon>
        <taxon>Clostridia</taxon>
        <taxon>Eubacteriales</taxon>
        <taxon>Oscillospiraceae</taxon>
        <taxon>Anaerobacterium</taxon>
    </lineage>
</organism>
<dbReference type="EMBL" id="QPJT01000025">
    <property type="protein sequence ID" value="RCX11371.1"/>
    <property type="molecule type" value="Genomic_DNA"/>
</dbReference>
<dbReference type="AlphaFoldDB" id="A0A369AQA6"/>
<comment type="caution">
    <text evidence="1">The sequence shown here is derived from an EMBL/GenBank/DDBJ whole genome shotgun (WGS) entry which is preliminary data.</text>
</comment>
<reference evidence="1 2" key="1">
    <citation type="submission" date="2018-07" db="EMBL/GenBank/DDBJ databases">
        <title>Genomic Encyclopedia of Type Strains, Phase IV (KMG-IV): sequencing the most valuable type-strain genomes for metagenomic binning, comparative biology and taxonomic classification.</title>
        <authorList>
            <person name="Goeker M."/>
        </authorList>
    </citation>
    <scope>NUCLEOTIDE SEQUENCE [LARGE SCALE GENOMIC DNA]</scope>
    <source>
        <strain evidence="1 2">DSM 27016</strain>
    </source>
</reference>
<evidence type="ECO:0000313" key="1">
    <source>
        <dbReference type="EMBL" id="RCX11371.1"/>
    </source>
</evidence>
<proteinExistence type="predicted"/>
<keyword evidence="2" id="KW-1185">Reference proteome</keyword>
<name>A0A369AQA6_9FIRM</name>
<dbReference type="OrthoDB" id="366288at2"/>
<dbReference type="RefSeq" id="WP_114299124.1">
    <property type="nucleotide sequence ID" value="NZ_QPJT01000025.1"/>
</dbReference>
<evidence type="ECO:0000313" key="2">
    <source>
        <dbReference type="Proteomes" id="UP000253034"/>
    </source>
</evidence>
<protein>
    <submittedName>
        <fullName evidence="1">Putative phage baseplate assembly protein</fullName>
    </submittedName>
</protein>
<gene>
    <name evidence="1" type="ORF">DFR58_12517</name>
</gene>
<dbReference type="Proteomes" id="UP000253034">
    <property type="component" value="Unassembled WGS sequence"/>
</dbReference>